<proteinExistence type="predicted"/>
<accession>A0A1J1IFC5</accession>
<evidence type="ECO:0000313" key="3">
    <source>
        <dbReference type="Proteomes" id="UP000183832"/>
    </source>
</evidence>
<gene>
    <name evidence="2" type="ORF">CLUMA_CG011807</name>
</gene>
<protein>
    <submittedName>
        <fullName evidence="2">CLUMA_CG011807, isoform A</fullName>
    </submittedName>
</protein>
<feature type="region of interest" description="Disordered" evidence="1">
    <location>
        <begin position="26"/>
        <end position="47"/>
    </location>
</feature>
<name>A0A1J1IFC5_9DIPT</name>
<organism evidence="2 3">
    <name type="scientific">Clunio marinus</name>
    <dbReference type="NCBI Taxonomy" id="568069"/>
    <lineage>
        <taxon>Eukaryota</taxon>
        <taxon>Metazoa</taxon>
        <taxon>Ecdysozoa</taxon>
        <taxon>Arthropoda</taxon>
        <taxon>Hexapoda</taxon>
        <taxon>Insecta</taxon>
        <taxon>Pterygota</taxon>
        <taxon>Neoptera</taxon>
        <taxon>Endopterygota</taxon>
        <taxon>Diptera</taxon>
        <taxon>Nematocera</taxon>
        <taxon>Chironomoidea</taxon>
        <taxon>Chironomidae</taxon>
        <taxon>Clunio</taxon>
    </lineage>
</organism>
<dbReference type="AlphaFoldDB" id="A0A1J1IFC5"/>
<evidence type="ECO:0000256" key="1">
    <source>
        <dbReference type="SAM" id="MobiDB-lite"/>
    </source>
</evidence>
<keyword evidence="3" id="KW-1185">Reference proteome</keyword>
<sequence>MKNMRFETSQQLQTILPLLSWKANEIKTKERNTKHHPAEKRRDEGRAHHDYSNLFNRIISQSSSANLVNVLIIIGLKFKPYPRQLIIETS</sequence>
<dbReference type="EMBL" id="CVRI01000047">
    <property type="protein sequence ID" value="CRK98450.1"/>
    <property type="molecule type" value="Genomic_DNA"/>
</dbReference>
<evidence type="ECO:0000313" key="2">
    <source>
        <dbReference type="EMBL" id="CRK98450.1"/>
    </source>
</evidence>
<dbReference type="Proteomes" id="UP000183832">
    <property type="component" value="Unassembled WGS sequence"/>
</dbReference>
<reference evidence="2 3" key="1">
    <citation type="submission" date="2015-04" db="EMBL/GenBank/DDBJ databases">
        <authorList>
            <person name="Syromyatnikov M.Y."/>
            <person name="Popov V.N."/>
        </authorList>
    </citation>
    <scope>NUCLEOTIDE SEQUENCE [LARGE SCALE GENOMIC DNA]</scope>
</reference>